<evidence type="ECO:0000259" key="2">
    <source>
        <dbReference type="Pfam" id="PF00394"/>
    </source>
</evidence>
<dbReference type="Proteomes" id="UP001140206">
    <property type="component" value="Chromosome 1"/>
</dbReference>
<dbReference type="InterPro" id="IPR045087">
    <property type="entry name" value="Cu-oxidase_fam"/>
</dbReference>
<dbReference type="PANTHER" id="PTHR11709">
    <property type="entry name" value="MULTI-COPPER OXIDASE"/>
    <property type="match status" value="1"/>
</dbReference>
<accession>A0AAV8H7N0</accession>
<organism evidence="4 5">
    <name type="scientific">Rhynchospora pubera</name>
    <dbReference type="NCBI Taxonomy" id="906938"/>
    <lineage>
        <taxon>Eukaryota</taxon>
        <taxon>Viridiplantae</taxon>
        <taxon>Streptophyta</taxon>
        <taxon>Embryophyta</taxon>
        <taxon>Tracheophyta</taxon>
        <taxon>Spermatophyta</taxon>
        <taxon>Magnoliopsida</taxon>
        <taxon>Liliopsida</taxon>
        <taxon>Poales</taxon>
        <taxon>Cyperaceae</taxon>
        <taxon>Cyperoideae</taxon>
        <taxon>Rhynchosporeae</taxon>
        <taxon>Rhynchospora</taxon>
    </lineage>
</organism>
<dbReference type="GO" id="GO:0005507">
    <property type="term" value="F:copper ion binding"/>
    <property type="evidence" value="ECO:0007669"/>
    <property type="project" value="InterPro"/>
</dbReference>
<dbReference type="EMBL" id="JAMFTS010000001">
    <property type="protein sequence ID" value="KAJ4811782.1"/>
    <property type="molecule type" value="Genomic_DNA"/>
</dbReference>
<sequence>MNSRINKCNQGTLAEQELQLEGGFVVRDANAWSHVQALFGLYANVNSFKKDVSQLLSSDDGQHTSNTIASLTYRLRTTVADLMAFVLSANSLYDNGSDGLFDPTGAQCLFILRAVGLSSTCVLIRQIHFFPSEFVQFSHAEMFVSKLALCLFLLFKFAIGEDPYRFFDWTITYGDINPLGATQQGILINGQFPGPDIYSQTNDNLIINVHNNLPDPFLISWNGVQQKKDSWQDGVHGTNCPIPPGKNFTYHLHLKDQIGSFFYFPSLALHKAAGGFGAIRILSRPMIPVPFPDPAGDFTVLIGDWYKTNHKKLQARLDRGIRLPPPDGILINGHGPNGASFTVDQGKTYRLRISNVGLESSLNIRIEGHSMTLVEMEGTHTIQNTYETLDVHLGQSLSVLITADQPVRDYYIAVSTPFSRHVLTTTAVLHYSGSNQPVSGLPPERPTNNDYSLLQARTFLTNLSASGPRPNPQGSYHYGSIPVTRTIRLANSAAIVNGKKAICSE</sequence>
<evidence type="ECO:0000313" key="4">
    <source>
        <dbReference type="EMBL" id="KAJ4811782.1"/>
    </source>
</evidence>
<gene>
    <name evidence="4" type="ORF">LUZ62_024348</name>
</gene>
<dbReference type="InterPro" id="IPR008972">
    <property type="entry name" value="Cupredoxin"/>
</dbReference>
<protein>
    <submittedName>
        <fullName evidence="4">Monocopper oxidase-like protein SKU5</fullName>
    </submittedName>
</protein>
<dbReference type="SUPFAM" id="SSF49503">
    <property type="entry name" value="Cupredoxins"/>
    <property type="match status" value="2"/>
</dbReference>
<keyword evidence="5" id="KW-1185">Reference proteome</keyword>
<proteinExistence type="inferred from homology"/>
<evidence type="ECO:0000259" key="3">
    <source>
        <dbReference type="Pfam" id="PF07732"/>
    </source>
</evidence>
<comment type="caution">
    <text evidence="4">The sequence shown here is derived from an EMBL/GenBank/DDBJ whole genome shotgun (WGS) entry which is preliminary data.</text>
</comment>
<dbReference type="AlphaFoldDB" id="A0AAV8H7N0"/>
<name>A0AAV8H7N0_9POAL</name>
<evidence type="ECO:0000313" key="5">
    <source>
        <dbReference type="Proteomes" id="UP001140206"/>
    </source>
</evidence>
<comment type="similarity">
    <text evidence="1">Belongs to the multicopper oxidase family.</text>
</comment>
<dbReference type="Gene3D" id="2.60.40.420">
    <property type="entry name" value="Cupredoxins - blue copper proteins"/>
    <property type="match status" value="2"/>
</dbReference>
<evidence type="ECO:0000256" key="1">
    <source>
        <dbReference type="ARBA" id="ARBA00010609"/>
    </source>
</evidence>
<dbReference type="GO" id="GO:0016491">
    <property type="term" value="F:oxidoreductase activity"/>
    <property type="evidence" value="ECO:0007669"/>
    <property type="project" value="TreeGrafter"/>
</dbReference>
<feature type="domain" description="Plastocyanin-like" evidence="2">
    <location>
        <begin position="297"/>
        <end position="434"/>
    </location>
</feature>
<dbReference type="InterPro" id="IPR011707">
    <property type="entry name" value="Cu-oxidase-like_N"/>
</dbReference>
<dbReference type="Pfam" id="PF00394">
    <property type="entry name" value="Cu-oxidase"/>
    <property type="match status" value="1"/>
</dbReference>
<reference evidence="4" key="1">
    <citation type="submission" date="2022-08" db="EMBL/GenBank/DDBJ databases">
        <authorList>
            <person name="Marques A."/>
        </authorList>
    </citation>
    <scope>NUCLEOTIDE SEQUENCE</scope>
    <source>
        <strain evidence="4">RhyPub2mFocal</strain>
        <tissue evidence="4">Leaves</tissue>
    </source>
</reference>
<feature type="domain" description="Plastocyanin-like" evidence="3">
    <location>
        <begin position="171"/>
        <end position="284"/>
    </location>
</feature>
<dbReference type="InterPro" id="IPR001117">
    <property type="entry name" value="Cu-oxidase_2nd"/>
</dbReference>
<dbReference type="PANTHER" id="PTHR11709:SF387">
    <property type="entry name" value="OS04G0561900 PROTEIN"/>
    <property type="match status" value="1"/>
</dbReference>
<dbReference type="Pfam" id="PF07732">
    <property type="entry name" value="Cu-oxidase_3"/>
    <property type="match status" value="1"/>
</dbReference>